<evidence type="ECO:0000313" key="2">
    <source>
        <dbReference type="EMBL" id="QDH87006.1"/>
    </source>
</evidence>
<gene>
    <name evidence="2" type="ORF">H2RhizoLitter491507_000002</name>
</gene>
<dbReference type="EMBL" id="MN033093">
    <property type="protein sequence ID" value="QDH87006.1"/>
    <property type="molecule type" value="Genomic_RNA"/>
</dbReference>
<protein>
    <submittedName>
        <fullName evidence="2">Uncharacterized protein</fullName>
    </submittedName>
</protein>
<organism evidence="2">
    <name type="scientific">Leviviridae sp</name>
    <dbReference type="NCBI Taxonomy" id="2027243"/>
    <lineage>
        <taxon>Viruses</taxon>
        <taxon>Riboviria</taxon>
        <taxon>Orthornavirae</taxon>
        <taxon>Lenarviricota</taxon>
        <taxon>Leviviricetes</taxon>
        <taxon>Norzivirales</taxon>
        <taxon>Fiersviridae</taxon>
    </lineage>
</organism>
<keyword evidence="1" id="KW-0812">Transmembrane</keyword>
<name>A0A514D063_9VIRU</name>
<accession>A0A514D063</accession>
<keyword evidence="1" id="KW-0472">Membrane</keyword>
<reference evidence="2" key="1">
    <citation type="submission" date="2019-05" db="EMBL/GenBank/DDBJ databases">
        <title>Metatranscriptomic reconstruction reveals RNA viruses with the potential to shape carbon cycling in soil.</title>
        <authorList>
            <person name="Starr E.P."/>
            <person name="Nuccio E."/>
            <person name="Pett-Ridge J."/>
            <person name="Banfield J.F."/>
            <person name="Firestone M.K."/>
        </authorList>
    </citation>
    <scope>NUCLEOTIDE SEQUENCE</scope>
    <source>
        <strain evidence="2">H2_Rhizo_Litter_49_scaffold_1507</strain>
    </source>
</reference>
<feature type="transmembrane region" description="Helical" evidence="1">
    <location>
        <begin position="12"/>
        <end position="34"/>
    </location>
</feature>
<keyword evidence="1" id="KW-1133">Transmembrane helix</keyword>
<proteinExistence type="predicted"/>
<evidence type="ECO:0000256" key="1">
    <source>
        <dbReference type="SAM" id="Phobius"/>
    </source>
</evidence>
<sequence length="61" mass="6841">MESRKRQVWTPLWLQVIFFAIIIAATGFALAAAISETGLLSQVHKTTCKYVFTEEPQSSQP</sequence>